<accession>A0ABR9SCN9</accession>
<evidence type="ECO:0000313" key="4">
    <source>
        <dbReference type="Proteomes" id="UP000715965"/>
    </source>
</evidence>
<feature type="signal peptide" evidence="1">
    <location>
        <begin position="1"/>
        <end position="23"/>
    </location>
</feature>
<comment type="caution">
    <text evidence="3">The sequence shown here is derived from an EMBL/GenBank/DDBJ whole genome shotgun (WGS) entry which is preliminary data.</text>
</comment>
<dbReference type="EMBL" id="JADDOJ010000016">
    <property type="protein sequence ID" value="MBE7940122.1"/>
    <property type="molecule type" value="Genomic_DNA"/>
</dbReference>
<protein>
    <submittedName>
        <fullName evidence="3">PepSY domain-containing protein</fullName>
    </submittedName>
</protein>
<dbReference type="Gene3D" id="3.10.450.40">
    <property type="match status" value="1"/>
</dbReference>
<evidence type="ECO:0000256" key="1">
    <source>
        <dbReference type="SAM" id="SignalP"/>
    </source>
</evidence>
<evidence type="ECO:0000259" key="2">
    <source>
        <dbReference type="Pfam" id="PF03413"/>
    </source>
</evidence>
<dbReference type="InterPro" id="IPR025711">
    <property type="entry name" value="PepSY"/>
</dbReference>
<feature type="chain" id="PRO_5046069592" evidence="1">
    <location>
        <begin position="24"/>
        <end position="116"/>
    </location>
</feature>
<sequence>MFKRTASSLLALTGALCLTHAFAAEPTQAELQAQAKVSQEQATQTALSRVPDAKVESSELEREHGKLIWSFDLARNGKPGVTEIQVDAITGKIVSMKKESAAHEAAETRKEAQEKK</sequence>
<feature type="domain" description="PepSY" evidence="2">
    <location>
        <begin position="36"/>
        <end position="96"/>
    </location>
</feature>
<organism evidence="3 4">
    <name type="scientific">Ramlibacter aquaticus</name>
    <dbReference type="NCBI Taxonomy" id="2780094"/>
    <lineage>
        <taxon>Bacteria</taxon>
        <taxon>Pseudomonadati</taxon>
        <taxon>Pseudomonadota</taxon>
        <taxon>Betaproteobacteria</taxon>
        <taxon>Burkholderiales</taxon>
        <taxon>Comamonadaceae</taxon>
        <taxon>Ramlibacter</taxon>
    </lineage>
</organism>
<evidence type="ECO:0000313" key="3">
    <source>
        <dbReference type="EMBL" id="MBE7940122.1"/>
    </source>
</evidence>
<keyword evidence="1" id="KW-0732">Signal</keyword>
<dbReference type="Proteomes" id="UP000715965">
    <property type="component" value="Unassembled WGS sequence"/>
</dbReference>
<dbReference type="Pfam" id="PF03413">
    <property type="entry name" value="PepSY"/>
    <property type="match status" value="1"/>
</dbReference>
<gene>
    <name evidence="3" type="ORF">IM725_06005</name>
</gene>
<proteinExistence type="predicted"/>
<reference evidence="3 4" key="1">
    <citation type="submission" date="2020-10" db="EMBL/GenBank/DDBJ databases">
        <title>Draft genome of Ramlibacter aquaticus LMG 30558.</title>
        <authorList>
            <person name="Props R."/>
        </authorList>
    </citation>
    <scope>NUCLEOTIDE SEQUENCE [LARGE SCALE GENOMIC DNA]</scope>
    <source>
        <strain evidence="3 4">LMG 30558</strain>
    </source>
</reference>
<name>A0ABR9SCN9_9BURK</name>
<keyword evidence="4" id="KW-1185">Reference proteome</keyword>